<dbReference type="Proteomes" id="UP000054217">
    <property type="component" value="Unassembled WGS sequence"/>
</dbReference>
<sequence length="240" mass="27373">YDNPQNLFTALWAKFHSSTSVEFQGSYLASVHPLVSDKERVQHAALEIWKVTGYHFRVHCHWPLKMGHKTLLWCCQDEDKKQKLQPSQREGAKHCDTMWMKQFPCNSALTISSCQQTGNTINQHTLSIRIKHTNAHTAYYNVTMPPEATQIIQDQLEWSTPSSLVTPAQVHSAWTKMSKILWKKDTNQLTSARTLLDECSNEVDIFDVEIPDGVEQICWGMKKISGMLEGKAVEIALDTT</sequence>
<dbReference type="STRING" id="870435.A0A0C3II28"/>
<proteinExistence type="predicted"/>
<accession>A0A0C3II28</accession>
<dbReference type="OrthoDB" id="2659888at2759"/>
<reference evidence="2" key="2">
    <citation type="submission" date="2015-01" db="EMBL/GenBank/DDBJ databases">
        <title>Evolutionary Origins and Diversification of the Mycorrhizal Mutualists.</title>
        <authorList>
            <consortium name="DOE Joint Genome Institute"/>
            <consortium name="Mycorrhizal Genomics Consortium"/>
            <person name="Kohler A."/>
            <person name="Kuo A."/>
            <person name="Nagy L.G."/>
            <person name="Floudas D."/>
            <person name="Copeland A."/>
            <person name="Barry K.W."/>
            <person name="Cichocki N."/>
            <person name="Veneault-Fourrey C."/>
            <person name="LaButti K."/>
            <person name="Lindquist E.A."/>
            <person name="Lipzen A."/>
            <person name="Lundell T."/>
            <person name="Morin E."/>
            <person name="Murat C."/>
            <person name="Riley R."/>
            <person name="Ohm R."/>
            <person name="Sun H."/>
            <person name="Tunlid A."/>
            <person name="Henrissat B."/>
            <person name="Grigoriev I.V."/>
            <person name="Hibbett D.S."/>
            <person name="Martin F."/>
        </authorList>
    </citation>
    <scope>NUCLEOTIDE SEQUENCE [LARGE SCALE GENOMIC DNA]</scope>
    <source>
        <strain evidence="2">Marx 270</strain>
    </source>
</reference>
<gene>
    <name evidence="1" type="ORF">M404DRAFT_68974</name>
</gene>
<feature type="non-terminal residue" evidence="1">
    <location>
        <position position="240"/>
    </location>
</feature>
<dbReference type="HOGENOM" id="CLU_998090_0_0_1"/>
<evidence type="ECO:0000313" key="1">
    <source>
        <dbReference type="EMBL" id="KIN96682.1"/>
    </source>
</evidence>
<feature type="non-terminal residue" evidence="1">
    <location>
        <position position="1"/>
    </location>
</feature>
<dbReference type="InParanoid" id="A0A0C3II28"/>
<reference evidence="1 2" key="1">
    <citation type="submission" date="2014-04" db="EMBL/GenBank/DDBJ databases">
        <authorList>
            <consortium name="DOE Joint Genome Institute"/>
            <person name="Kuo A."/>
            <person name="Kohler A."/>
            <person name="Costa M.D."/>
            <person name="Nagy L.G."/>
            <person name="Floudas D."/>
            <person name="Copeland A."/>
            <person name="Barry K.W."/>
            <person name="Cichocki N."/>
            <person name="Veneault-Fourrey C."/>
            <person name="LaButti K."/>
            <person name="Lindquist E.A."/>
            <person name="Lipzen A."/>
            <person name="Lundell T."/>
            <person name="Morin E."/>
            <person name="Murat C."/>
            <person name="Sun H."/>
            <person name="Tunlid A."/>
            <person name="Henrissat B."/>
            <person name="Grigoriev I.V."/>
            <person name="Hibbett D.S."/>
            <person name="Martin F."/>
            <person name="Nordberg H.P."/>
            <person name="Cantor M.N."/>
            <person name="Hua S.X."/>
        </authorList>
    </citation>
    <scope>NUCLEOTIDE SEQUENCE [LARGE SCALE GENOMIC DNA]</scope>
    <source>
        <strain evidence="1 2">Marx 270</strain>
    </source>
</reference>
<evidence type="ECO:0000313" key="2">
    <source>
        <dbReference type="Proteomes" id="UP000054217"/>
    </source>
</evidence>
<dbReference type="EMBL" id="KN832042">
    <property type="protein sequence ID" value="KIN96682.1"/>
    <property type="molecule type" value="Genomic_DNA"/>
</dbReference>
<dbReference type="AlphaFoldDB" id="A0A0C3II28"/>
<name>A0A0C3II28_PISTI</name>
<keyword evidence="2" id="KW-1185">Reference proteome</keyword>
<protein>
    <submittedName>
        <fullName evidence="1">Uncharacterized protein</fullName>
    </submittedName>
</protein>
<organism evidence="1 2">
    <name type="scientific">Pisolithus tinctorius Marx 270</name>
    <dbReference type="NCBI Taxonomy" id="870435"/>
    <lineage>
        <taxon>Eukaryota</taxon>
        <taxon>Fungi</taxon>
        <taxon>Dikarya</taxon>
        <taxon>Basidiomycota</taxon>
        <taxon>Agaricomycotina</taxon>
        <taxon>Agaricomycetes</taxon>
        <taxon>Agaricomycetidae</taxon>
        <taxon>Boletales</taxon>
        <taxon>Sclerodermatineae</taxon>
        <taxon>Pisolithaceae</taxon>
        <taxon>Pisolithus</taxon>
    </lineage>
</organism>